<dbReference type="KEGG" id="fme:FOMMEDRAFT_162627"/>
<gene>
    <name evidence="1" type="ORF">FOMMEDRAFT_162627</name>
</gene>
<proteinExistence type="predicted"/>
<evidence type="ECO:0000313" key="2">
    <source>
        <dbReference type="Proteomes" id="UP000053630"/>
    </source>
</evidence>
<keyword evidence="2" id="KW-1185">Reference proteome</keyword>
<protein>
    <submittedName>
        <fullName evidence="1">Uncharacterized protein</fullName>
    </submittedName>
</protein>
<dbReference type="EMBL" id="JH717986">
    <property type="protein sequence ID" value="EJC97608.1"/>
    <property type="molecule type" value="Genomic_DNA"/>
</dbReference>
<name>R7SFW4_FOMME</name>
<evidence type="ECO:0000313" key="1">
    <source>
        <dbReference type="EMBL" id="EJC97608.1"/>
    </source>
</evidence>
<dbReference type="Proteomes" id="UP000053630">
    <property type="component" value="Unassembled WGS sequence"/>
</dbReference>
<sequence length="206" mass="23683">MYSGLFFCLLSPLDFERPRGTKIGTPTSQATYRSTYRTTTQQTFHIRGVRLHVGCLFQVLQEISLIQPSSASPLFLLTFKHSLMTQAHTSLSLSLRVLPPTWHSRRYRCRPDFKRRHIVQHQSTTHNGNGTHCSHTAHLGCFIHAHFETLDQPQGYMAILDDLRVICVALSGKHEPHMEQYTQDDSHSKNHFGTYRKVDFVTIATY</sequence>
<dbReference type="AlphaFoldDB" id="R7SFW4"/>
<organism evidence="1 2">
    <name type="scientific">Fomitiporia mediterranea (strain MF3/22)</name>
    <name type="common">Grapevine white-rot fungus</name>
    <dbReference type="NCBI Taxonomy" id="694068"/>
    <lineage>
        <taxon>Eukaryota</taxon>
        <taxon>Fungi</taxon>
        <taxon>Dikarya</taxon>
        <taxon>Basidiomycota</taxon>
        <taxon>Agaricomycotina</taxon>
        <taxon>Agaricomycetes</taxon>
        <taxon>Hymenochaetales</taxon>
        <taxon>Hymenochaetaceae</taxon>
        <taxon>Fomitiporia</taxon>
    </lineage>
</organism>
<reference evidence="2" key="1">
    <citation type="journal article" date="2012" name="Science">
        <title>The Paleozoic origin of enzymatic lignin decomposition reconstructed from 31 fungal genomes.</title>
        <authorList>
            <person name="Floudas D."/>
            <person name="Binder M."/>
            <person name="Riley R."/>
            <person name="Barry K."/>
            <person name="Blanchette R.A."/>
            <person name="Henrissat B."/>
            <person name="Martinez A.T."/>
            <person name="Otillar R."/>
            <person name="Spatafora J.W."/>
            <person name="Yadav J.S."/>
            <person name="Aerts A."/>
            <person name="Benoit I."/>
            <person name="Boyd A."/>
            <person name="Carlson A."/>
            <person name="Copeland A."/>
            <person name="Coutinho P.M."/>
            <person name="de Vries R.P."/>
            <person name="Ferreira P."/>
            <person name="Findley K."/>
            <person name="Foster B."/>
            <person name="Gaskell J."/>
            <person name="Glotzer D."/>
            <person name="Gorecki P."/>
            <person name="Heitman J."/>
            <person name="Hesse C."/>
            <person name="Hori C."/>
            <person name="Igarashi K."/>
            <person name="Jurgens J.A."/>
            <person name="Kallen N."/>
            <person name="Kersten P."/>
            <person name="Kohler A."/>
            <person name="Kuees U."/>
            <person name="Kumar T.K.A."/>
            <person name="Kuo A."/>
            <person name="LaButti K."/>
            <person name="Larrondo L.F."/>
            <person name="Lindquist E."/>
            <person name="Ling A."/>
            <person name="Lombard V."/>
            <person name="Lucas S."/>
            <person name="Lundell T."/>
            <person name="Martin R."/>
            <person name="McLaughlin D.J."/>
            <person name="Morgenstern I."/>
            <person name="Morin E."/>
            <person name="Murat C."/>
            <person name="Nagy L.G."/>
            <person name="Nolan M."/>
            <person name="Ohm R.A."/>
            <person name="Patyshakuliyeva A."/>
            <person name="Rokas A."/>
            <person name="Ruiz-Duenas F.J."/>
            <person name="Sabat G."/>
            <person name="Salamov A."/>
            <person name="Samejima M."/>
            <person name="Schmutz J."/>
            <person name="Slot J.C."/>
            <person name="St John F."/>
            <person name="Stenlid J."/>
            <person name="Sun H."/>
            <person name="Sun S."/>
            <person name="Syed K."/>
            <person name="Tsang A."/>
            <person name="Wiebenga A."/>
            <person name="Young D."/>
            <person name="Pisabarro A."/>
            <person name="Eastwood D.C."/>
            <person name="Martin F."/>
            <person name="Cullen D."/>
            <person name="Grigoriev I.V."/>
            <person name="Hibbett D.S."/>
        </authorList>
    </citation>
    <scope>NUCLEOTIDE SEQUENCE [LARGE SCALE GENOMIC DNA]</scope>
    <source>
        <strain evidence="2">MF3/22</strain>
    </source>
</reference>
<dbReference type="RefSeq" id="XP_007272045.1">
    <property type="nucleotide sequence ID" value="XM_007271983.1"/>
</dbReference>
<dbReference type="GeneID" id="18675873"/>
<accession>R7SFW4</accession>